<dbReference type="AlphaFoldDB" id="C1DUR7"/>
<evidence type="ECO:0000313" key="3">
    <source>
        <dbReference type="Proteomes" id="UP000001369"/>
    </source>
</evidence>
<dbReference type="Pfam" id="PF01850">
    <property type="entry name" value="PIN"/>
    <property type="match status" value="1"/>
</dbReference>
<sequence>MVDSNIIVIPLMNSVLNSFFKIPTQTENTYKVLFNVCEKYGLLPKDALILASCIEHKIDNLITFDKDFSKLNLKENINIISTAEVFQKTINDSV</sequence>
<dbReference type="STRING" id="204536.SULAZ_0876"/>
<reference evidence="2 3" key="1">
    <citation type="journal article" date="2009" name="J. Bacteriol.">
        <title>Complete and draft genome sequences of six members of the Aquificales.</title>
        <authorList>
            <person name="Reysenbach A.L."/>
            <person name="Hamamura N."/>
            <person name="Podar M."/>
            <person name="Griffiths E."/>
            <person name="Ferreira S."/>
            <person name="Hochstein R."/>
            <person name="Heidelberg J."/>
            <person name="Johnson J."/>
            <person name="Mead D."/>
            <person name="Pohorille A."/>
            <person name="Sarmiento M."/>
            <person name="Schweighofer K."/>
            <person name="Seshadri R."/>
            <person name="Voytek M.A."/>
        </authorList>
    </citation>
    <scope>NUCLEOTIDE SEQUENCE [LARGE SCALE GENOMIC DNA]</scope>
    <source>
        <strain evidence="3">Az-Fu1 / DSM 15241 / OCM 825</strain>
    </source>
</reference>
<dbReference type="Gene3D" id="3.40.50.1010">
    <property type="entry name" value="5'-nuclease"/>
    <property type="match status" value="1"/>
</dbReference>
<dbReference type="KEGG" id="saf:SULAZ_0876"/>
<gene>
    <name evidence="2" type="ordered locus">SULAZ_0876</name>
</gene>
<dbReference type="RefSeq" id="WP_012673769.1">
    <property type="nucleotide sequence ID" value="NC_012438.1"/>
</dbReference>
<dbReference type="eggNOG" id="COG1848">
    <property type="taxonomic scope" value="Bacteria"/>
</dbReference>
<protein>
    <recommendedName>
        <fullName evidence="1">PIN domain-containing protein</fullName>
    </recommendedName>
</protein>
<dbReference type="InterPro" id="IPR029060">
    <property type="entry name" value="PIN-like_dom_sf"/>
</dbReference>
<dbReference type="SUPFAM" id="SSF88723">
    <property type="entry name" value="PIN domain-like"/>
    <property type="match status" value="1"/>
</dbReference>
<dbReference type="EMBL" id="CP001229">
    <property type="protein sequence ID" value="ACN98445.1"/>
    <property type="molecule type" value="Genomic_DNA"/>
</dbReference>
<accession>C1DUR7</accession>
<organism evidence="2 3">
    <name type="scientific">Sulfurihydrogenibium azorense (strain DSM 15241 / OCM 825 / Az-Fu1)</name>
    <dbReference type="NCBI Taxonomy" id="204536"/>
    <lineage>
        <taxon>Bacteria</taxon>
        <taxon>Pseudomonadati</taxon>
        <taxon>Aquificota</taxon>
        <taxon>Aquificia</taxon>
        <taxon>Aquificales</taxon>
        <taxon>Hydrogenothermaceae</taxon>
        <taxon>Sulfurihydrogenibium</taxon>
    </lineage>
</organism>
<dbReference type="PANTHER" id="PTHR39677:SF4">
    <property type="entry name" value="RIBONUCLEASE VAPC6"/>
    <property type="match status" value="1"/>
</dbReference>
<proteinExistence type="predicted"/>
<name>C1DUR7_SULAA</name>
<evidence type="ECO:0000313" key="2">
    <source>
        <dbReference type="EMBL" id="ACN98445.1"/>
    </source>
</evidence>
<dbReference type="Proteomes" id="UP000001369">
    <property type="component" value="Chromosome"/>
</dbReference>
<dbReference type="PANTHER" id="PTHR39677">
    <property type="entry name" value="RIBONUCLEASE VAPC6"/>
    <property type="match status" value="1"/>
</dbReference>
<feature type="domain" description="PIN" evidence="1">
    <location>
        <begin position="18"/>
        <end position="71"/>
    </location>
</feature>
<evidence type="ECO:0000259" key="1">
    <source>
        <dbReference type="Pfam" id="PF01850"/>
    </source>
</evidence>
<dbReference type="InterPro" id="IPR002716">
    <property type="entry name" value="PIN_dom"/>
</dbReference>
<dbReference type="HOGENOM" id="CLU_2385031_0_0_0"/>
<keyword evidence="3" id="KW-1185">Reference proteome</keyword>